<dbReference type="Proteomes" id="UP000188929">
    <property type="component" value="Unassembled WGS sequence"/>
</dbReference>
<dbReference type="SUPFAM" id="SSF51703">
    <property type="entry name" value="Cobalamin (vitamin B12)-dependent enzymes"/>
    <property type="match status" value="1"/>
</dbReference>
<evidence type="ECO:0000259" key="3">
    <source>
        <dbReference type="Pfam" id="PF01642"/>
    </source>
</evidence>
<dbReference type="Pfam" id="PF01642">
    <property type="entry name" value="MM_CoA_mutase"/>
    <property type="match status" value="1"/>
</dbReference>
<evidence type="ECO:0000313" key="5">
    <source>
        <dbReference type="Proteomes" id="UP000188929"/>
    </source>
</evidence>
<dbReference type="GO" id="GO:0004494">
    <property type="term" value="F:methylmalonyl-CoA mutase activity"/>
    <property type="evidence" value="ECO:0007669"/>
    <property type="project" value="UniProtKB-EC"/>
</dbReference>
<dbReference type="InterPro" id="IPR016176">
    <property type="entry name" value="Cbl-dep_enz_cat"/>
</dbReference>
<evidence type="ECO:0000256" key="1">
    <source>
        <dbReference type="ARBA" id="ARBA00011870"/>
    </source>
</evidence>
<keyword evidence="2" id="KW-0413">Isomerase</keyword>
<comment type="caution">
    <text evidence="4">The sequence shown here is derived from an EMBL/GenBank/DDBJ whole genome shotgun (WGS) entry which is preliminary data.</text>
</comment>
<sequence>MYAERPWVMGQYGGFGSAEETNRRFRQLLDAGQTGFSVALDLPTQLGLDSDDPRALGEVGRVGVAIDSLADIEALFKGIPFDAVRQIRTTANSIGPLWLAFIVALAEKQGGDPNSIAILIQNDVLKEYIARGTQIFPPEVGLRLTADSVEYAAKYLPAWTPLTLSGYHIRESGATAVQELSITLANSIAYLDELVRRGVDIDAFAGKLFMFLSAGMDLLEEIAKFRAARALWSDLLERRYQAAVQSRALRIFAYTAGSSLTAQAPYTNVVRVTLEALAAVLGGVQTLNTSSFDEALGTPTLEAVTLALRTQQVILEETSLRGVADPLGGAHALEALTDELIGRVHTDLAQIDRRGGALRCIDNGYFSDLLADQAYKDQQAVESGERRIVGLNCYADDDTVSVPAFSVDPSAERDQRGRLADVRARRDGAAVDSALAALRTSALEGASVVEPMIDAVRVYATVGEIYSVLREVHGVYRPSRAG</sequence>
<organism evidence="4 5">
    <name type="scientific">Pseudofrankia asymbiotica</name>
    <dbReference type="NCBI Taxonomy" id="1834516"/>
    <lineage>
        <taxon>Bacteria</taxon>
        <taxon>Bacillati</taxon>
        <taxon>Actinomycetota</taxon>
        <taxon>Actinomycetes</taxon>
        <taxon>Frankiales</taxon>
        <taxon>Frankiaceae</taxon>
        <taxon>Pseudofrankia</taxon>
    </lineage>
</organism>
<dbReference type="AlphaFoldDB" id="A0A1V2HYV5"/>
<dbReference type="PANTHER" id="PTHR48101">
    <property type="entry name" value="METHYLMALONYL-COA MUTASE, MITOCHONDRIAL-RELATED"/>
    <property type="match status" value="1"/>
</dbReference>
<accession>A0A1V2HYV5</accession>
<dbReference type="NCBIfam" id="TIGR00641">
    <property type="entry name" value="acid_CoA_mut_N"/>
    <property type="match status" value="1"/>
</dbReference>
<gene>
    <name evidence="4" type="ORF">BL253_37545</name>
</gene>
<protein>
    <submittedName>
        <fullName evidence="4">Methylmalonyl-CoA mutase</fullName>
    </submittedName>
</protein>
<feature type="domain" description="Methylmalonyl-CoA mutase alpha/beta chain catalytic" evidence="3">
    <location>
        <begin position="1"/>
        <end position="474"/>
    </location>
</feature>
<reference evidence="5" key="1">
    <citation type="submission" date="2016-10" db="EMBL/GenBank/DDBJ databases">
        <title>Frankia sp. NRRL B-16386 Genome sequencing.</title>
        <authorList>
            <person name="Ghodhbane-Gtari F."/>
            <person name="Swanson E."/>
            <person name="Gueddou A."/>
            <person name="Hezbri K."/>
            <person name="Ktari K."/>
            <person name="Nouioui I."/>
            <person name="Morris K."/>
            <person name="Simpson S."/>
            <person name="Abebe-Akele F."/>
            <person name="Thomas K."/>
            <person name="Gtari M."/>
            <person name="Tisa L.S."/>
        </authorList>
    </citation>
    <scope>NUCLEOTIDE SEQUENCE [LARGE SCALE GENOMIC DNA]</scope>
    <source>
        <strain evidence="5">NRRL B-16386</strain>
    </source>
</reference>
<evidence type="ECO:0000256" key="2">
    <source>
        <dbReference type="ARBA" id="ARBA00023235"/>
    </source>
</evidence>
<dbReference type="EMBL" id="MOMC01000139">
    <property type="protein sequence ID" value="ONH21868.1"/>
    <property type="molecule type" value="Genomic_DNA"/>
</dbReference>
<dbReference type="PANTHER" id="PTHR48101:SF1">
    <property type="entry name" value="METHYLMALONYL-COA MUTASE, LARGE SUBUNIT"/>
    <property type="match status" value="1"/>
</dbReference>
<evidence type="ECO:0000313" key="4">
    <source>
        <dbReference type="EMBL" id="ONH21868.1"/>
    </source>
</evidence>
<proteinExistence type="predicted"/>
<dbReference type="GO" id="GO:0031419">
    <property type="term" value="F:cobalamin binding"/>
    <property type="evidence" value="ECO:0007669"/>
    <property type="project" value="UniProtKB-KW"/>
</dbReference>
<comment type="subunit">
    <text evidence="1">Heterodimer of an alpha and a beta chain.</text>
</comment>
<name>A0A1V2HYV5_9ACTN</name>
<dbReference type="Gene3D" id="3.20.20.240">
    <property type="entry name" value="Methylmalonyl-CoA mutase"/>
    <property type="match status" value="1"/>
</dbReference>
<keyword evidence="5" id="KW-1185">Reference proteome</keyword>
<dbReference type="InterPro" id="IPR006098">
    <property type="entry name" value="MMCoA_mutase_a_cat"/>
</dbReference>
<dbReference type="InterPro" id="IPR006099">
    <property type="entry name" value="MeMalonylCoA_mutase_a/b_cat"/>
</dbReference>
<dbReference type="STRING" id="1834516.BL253_37545"/>